<evidence type="ECO:0000313" key="9">
    <source>
        <dbReference type="EMBL" id="SFV41633.1"/>
    </source>
</evidence>
<evidence type="ECO:0000259" key="4">
    <source>
        <dbReference type="Pfam" id="PF13005"/>
    </source>
</evidence>
<accession>A0A1K1KRU2</accession>
<gene>
    <name evidence="7" type="ORF">LAC1533_0402</name>
    <name evidence="8" type="ORF">LAC1533_1628</name>
    <name evidence="9" type="ORF">LAC1533_2208</name>
</gene>
<evidence type="ECO:0000313" key="8">
    <source>
        <dbReference type="EMBL" id="SFV41049.1"/>
    </source>
</evidence>
<evidence type="ECO:0000313" key="7">
    <source>
        <dbReference type="EMBL" id="SFV39822.1"/>
    </source>
</evidence>
<dbReference type="Pfam" id="PF13007">
    <property type="entry name" value="LZ_Tnp_IS66"/>
    <property type="match status" value="1"/>
</dbReference>
<dbReference type="InterPro" id="IPR004291">
    <property type="entry name" value="Transposase_IS66_central"/>
</dbReference>
<feature type="region of interest" description="Disordered" evidence="2">
    <location>
        <begin position="72"/>
        <end position="96"/>
    </location>
</feature>
<sequence length="505" mass="57756">MDQQKTIAKLTLENEELRKQNKANEQRIAELETLLKSFQAKLFGTKSEKTVSVNENQMTLWDDDSVFTWSEHTDKQSAESSQEKIQKSPKKREKRQKQIEDLEIVKNIKRLKETTCPYGQALKVVGERFIGKKLHYKPAELWVVEEYVATYACACAACLAQNNGQTAFFSAEKATPLFPHSLATPTLLENIVYQKYVLGTPLYRQLKDWRRFGWNVCEPTLAAWVIQGADMLRSLYDLLHKKLLQRPYLQGDETVVKVLREPGKKPTAESRMWVQRTVQKDKLQAIYYAYRRDRSEKSACSLYSGFTGVLQCDGYQVYPKVDCADRVGCLAHVRRKFFEAAKYSQAAKGPLKILDQIFHQEKKWASLNSSARINKRNEFLRPLFEKFWQALATCAALPKSLLGKAIAYALGQREAINKLLQYGEIDISNNTCEQAVKSLVIDRKNFLFSTSVAGAEANAIWLTLIESAKANGLDPQKYLTKILTVVPQLGPFPTEKELEPYLPWN</sequence>
<dbReference type="Pfam" id="PF03050">
    <property type="entry name" value="DDE_Tnp_IS66"/>
    <property type="match status" value="1"/>
</dbReference>
<dbReference type="RefSeq" id="WP_079578626.1">
    <property type="nucleotide sequence ID" value="NZ_LT630287.1"/>
</dbReference>
<feature type="coiled-coil region" evidence="1">
    <location>
        <begin position="7"/>
        <end position="41"/>
    </location>
</feature>
<dbReference type="EMBL" id="LT630287">
    <property type="protein sequence ID" value="SFV41633.1"/>
    <property type="molecule type" value="Genomic_DNA"/>
</dbReference>
<evidence type="ECO:0000259" key="6">
    <source>
        <dbReference type="Pfam" id="PF13817"/>
    </source>
</evidence>
<feature type="compositionally biased region" description="Basic and acidic residues" evidence="2">
    <location>
        <begin position="72"/>
        <end position="86"/>
    </location>
</feature>
<evidence type="ECO:0000256" key="2">
    <source>
        <dbReference type="SAM" id="MobiDB-lite"/>
    </source>
</evidence>
<dbReference type="InterPro" id="IPR052344">
    <property type="entry name" value="Transposase-related"/>
</dbReference>
<keyword evidence="1" id="KW-0175">Coiled coil</keyword>
<feature type="domain" description="Transposase IS66 central" evidence="3">
    <location>
        <begin position="180"/>
        <end position="456"/>
    </location>
</feature>
<evidence type="ECO:0000313" key="10">
    <source>
        <dbReference type="Proteomes" id="UP000190935"/>
    </source>
</evidence>
<reference evidence="9" key="1">
    <citation type="submission" date="2016-11" db="EMBL/GenBank/DDBJ databases">
        <authorList>
            <person name="Jaros S."/>
            <person name="Januszkiewicz K."/>
            <person name="Wedrychowicz H."/>
        </authorList>
    </citation>
    <scope>NUCLEOTIDE SEQUENCE [LARGE SCALE GENOMIC DNA]</scope>
    <source>
        <strain evidence="9">ACA-DC 1533</strain>
    </source>
</reference>
<dbReference type="EMBL" id="LT630287">
    <property type="protein sequence ID" value="SFV39822.1"/>
    <property type="molecule type" value="Genomic_DNA"/>
</dbReference>
<dbReference type="KEGG" id="laca:LAC1533_2208"/>
<dbReference type="PANTHER" id="PTHR33678:SF1">
    <property type="entry name" value="BLL1576 PROTEIN"/>
    <property type="match status" value="1"/>
</dbReference>
<feature type="domain" description="Transposase TnpC homeodomain" evidence="5">
    <location>
        <begin position="31"/>
        <end position="103"/>
    </location>
</feature>
<dbReference type="InterPro" id="IPR024474">
    <property type="entry name" value="Znf_dom_IS66"/>
</dbReference>
<dbReference type="NCBIfam" id="NF033517">
    <property type="entry name" value="transpos_IS66"/>
    <property type="match status" value="1"/>
</dbReference>
<proteinExistence type="predicted"/>
<evidence type="ECO:0000256" key="1">
    <source>
        <dbReference type="SAM" id="Coils"/>
    </source>
</evidence>
<organism evidence="9 10">
    <name type="scientific">Ligilactobacillus acidipiscis</name>
    <dbReference type="NCBI Taxonomy" id="89059"/>
    <lineage>
        <taxon>Bacteria</taxon>
        <taxon>Bacillati</taxon>
        <taxon>Bacillota</taxon>
        <taxon>Bacilli</taxon>
        <taxon>Lactobacillales</taxon>
        <taxon>Lactobacillaceae</taxon>
        <taxon>Ligilactobacillus</taxon>
    </lineage>
</organism>
<dbReference type="EMBL" id="LT630287">
    <property type="protein sequence ID" value="SFV41049.1"/>
    <property type="molecule type" value="Genomic_DNA"/>
</dbReference>
<dbReference type="GeneID" id="95350300"/>
<dbReference type="InterPro" id="IPR039552">
    <property type="entry name" value="IS66_C"/>
</dbReference>
<dbReference type="PANTHER" id="PTHR33678">
    <property type="entry name" value="BLL1576 PROTEIN"/>
    <property type="match status" value="1"/>
</dbReference>
<dbReference type="KEGG" id="laca:LAC1533_0402"/>
<dbReference type="Pfam" id="PF13005">
    <property type="entry name" value="zf-IS66"/>
    <property type="match status" value="1"/>
</dbReference>
<dbReference type="KEGG" id="laca:LAC1533_1628"/>
<feature type="domain" description="Transposase IS66 C-terminal" evidence="6">
    <location>
        <begin position="463"/>
        <end position="504"/>
    </location>
</feature>
<name>A0A1K1KRU2_9LACO</name>
<dbReference type="InterPro" id="IPR024463">
    <property type="entry name" value="Transposase_TnpC_homeodom"/>
</dbReference>
<reference evidence="10" key="2">
    <citation type="submission" date="2016-11" db="EMBL/GenBank/DDBJ databases">
        <authorList>
            <person name="Papadimitriou K."/>
        </authorList>
    </citation>
    <scope>NUCLEOTIDE SEQUENCE [LARGE SCALE GENOMIC DNA]</scope>
    <source>
        <strain evidence="10">ACA-DC 1533</strain>
    </source>
</reference>
<protein>
    <submittedName>
        <fullName evidence="9">Mobile element protein</fullName>
    </submittedName>
</protein>
<evidence type="ECO:0000259" key="3">
    <source>
        <dbReference type="Pfam" id="PF03050"/>
    </source>
</evidence>
<dbReference type="Pfam" id="PF13817">
    <property type="entry name" value="DDE_Tnp_IS66_C"/>
    <property type="match status" value="1"/>
</dbReference>
<dbReference type="Proteomes" id="UP000190935">
    <property type="component" value="Chromosome I"/>
</dbReference>
<evidence type="ECO:0000259" key="5">
    <source>
        <dbReference type="Pfam" id="PF13007"/>
    </source>
</evidence>
<dbReference type="AlphaFoldDB" id="A0A1K1KRU2"/>
<feature type="domain" description="Transposase IS66 zinc-finger binding" evidence="4">
    <location>
        <begin position="113"/>
        <end position="155"/>
    </location>
</feature>